<evidence type="ECO:0000313" key="3">
    <source>
        <dbReference type="RefSeq" id="XP_019643473.1"/>
    </source>
</evidence>
<gene>
    <name evidence="3" type="primary">LOC109484589</name>
</gene>
<sequence>MKLTVTAVLCVLTVSYLYGPDRSSALLARRRRYVNTRRRATAIRRTSGSSGGGSSYCLQQYKCTAKYRVNDTLYSTDDAYLPVEASKVNLCSEGNTWDSCTSYKNCRTRFLANGRTLTTNLDERRSRRRCAILCSQKYVCSLKYMMNNTVYNTNDAFLPVNATKFNLCRTGGTCCTYYRDCRSKYLSRDGRTIMDNLDPWTATHVGDTTTQPKPESIFVCSRAPCGMVEKGTLLTIAASITLVLATTFCLVQS</sequence>
<reference evidence="3" key="1">
    <citation type="submission" date="2025-08" db="UniProtKB">
        <authorList>
            <consortium name="RefSeq"/>
        </authorList>
    </citation>
    <scope>IDENTIFICATION</scope>
    <source>
        <tissue evidence="3">Gonad</tissue>
    </source>
</reference>
<accession>A0A6P5A2B3</accession>
<evidence type="ECO:0000313" key="2">
    <source>
        <dbReference type="Proteomes" id="UP000515135"/>
    </source>
</evidence>
<feature type="chain" id="PRO_5028219567" evidence="1">
    <location>
        <begin position="20"/>
        <end position="253"/>
    </location>
</feature>
<dbReference type="AlphaFoldDB" id="A0A6P5A2B3"/>
<name>A0A6P5A2B3_BRABE</name>
<feature type="signal peptide" evidence="1">
    <location>
        <begin position="1"/>
        <end position="19"/>
    </location>
</feature>
<protein>
    <submittedName>
        <fullName evidence="3">Uncharacterized protein LOC109484589</fullName>
    </submittedName>
</protein>
<keyword evidence="1" id="KW-0732">Signal</keyword>
<dbReference type="GeneID" id="109484589"/>
<dbReference type="Proteomes" id="UP000515135">
    <property type="component" value="Unplaced"/>
</dbReference>
<dbReference type="KEGG" id="bbel:109484589"/>
<evidence type="ECO:0000256" key="1">
    <source>
        <dbReference type="SAM" id="SignalP"/>
    </source>
</evidence>
<organism evidence="2 3">
    <name type="scientific">Branchiostoma belcheri</name>
    <name type="common">Amphioxus</name>
    <dbReference type="NCBI Taxonomy" id="7741"/>
    <lineage>
        <taxon>Eukaryota</taxon>
        <taxon>Metazoa</taxon>
        <taxon>Chordata</taxon>
        <taxon>Cephalochordata</taxon>
        <taxon>Leptocardii</taxon>
        <taxon>Amphioxiformes</taxon>
        <taxon>Branchiostomatidae</taxon>
        <taxon>Branchiostoma</taxon>
    </lineage>
</organism>
<keyword evidence="2" id="KW-1185">Reference proteome</keyword>
<dbReference type="OrthoDB" id="10039772at2759"/>
<dbReference type="RefSeq" id="XP_019643473.1">
    <property type="nucleotide sequence ID" value="XM_019787914.1"/>
</dbReference>
<proteinExistence type="predicted"/>